<evidence type="ECO:0000313" key="2">
    <source>
        <dbReference type="EMBL" id="PWA71272.1"/>
    </source>
</evidence>
<feature type="domain" description="F-box" evidence="1">
    <location>
        <begin position="19"/>
        <end position="65"/>
    </location>
</feature>
<dbReference type="Pfam" id="PF08268">
    <property type="entry name" value="FBA_3"/>
    <property type="match status" value="1"/>
</dbReference>
<dbReference type="Pfam" id="PF00646">
    <property type="entry name" value="F-box"/>
    <property type="match status" value="1"/>
</dbReference>
<protein>
    <submittedName>
        <fullName evidence="2">F-box domain-containing protein</fullName>
    </submittedName>
</protein>
<reference evidence="2 3" key="1">
    <citation type="journal article" date="2018" name="Mol. Plant">
        <title>The genome of Artemisia annua provides insight into the evolution of Asteraceae family and artemisinin biosynthesis.</title>
        <authorList>
            <person name="Shen Q."/>
            <person name="Zhang L."/>
            <person name="Liao Z."/>
            <person name="Wang S."/>
            <person name="Yan T."/>
            <person name="Shi P."/>
            <person name="Liu M."/>
            <person name="Fu X."/>
            <person name="Pan Q."/>
            <person name="Wang Y."/>
            <person name="Lv Z."/>
            <person name="Lu X."/>
            <person name="Zhang F."/>
            <person name="Jiang W."/>
            <person name="Ma Y."/>
            <person name="Chen M."/>
            <person name="Hao X."/>
            <person name="Li L."/>
            <person name="Tang Y."/>
            <person name="Lv G."/>
            <person name="Zhou Y."/>
            <person name="Sun X."/>
            <person name="Brodelius P.E."/>
            <person name="Rose J.K.C."/>
            <person name="Tang K."/>
        </authorList>
    </citation>
    <scope>NUCLEOTIDE SEQUENCE [LARGE SCALE GENOMIC DNA]</scope>
    <source>
        <strain evidence="3">cv. Huhao1</strain>
        <tissue evidence="2">Leaf</tissue>
    </source>
</reference>
<dbReference type="InterPro" id="IPR036047">
    <property type="entry name" value="F-box-like_dom_sf"/>
</dbReference>
<dbReference type="PANTHER" id="PTHR31672:SF13">
    <property type="entry name" value="F-BOX PROTEIN CPR30-LIKE"/>
    <property type="match status" value="1"/>
</dbReference>
<dbReference type="NCBIfam" id="TIGR01640">
    <property type="entry name" value="F_box_assoc_1"/>
    <property type="match status" value="1"/>
</dbReference>
<dbReference type="PANTHER" id="PTHR31672">
    <property type="entry name" value="BNACNNG10540D PROTEIN"/>
    <property type="match status" value="1"/>
</dbReference>
<dbReference type="InterPro" id="IPR001810">
    <property type="entry name" value="F-box_dom"/>
</dbReference>
<evidence type="ECO:0000259" key="1">
    <source>
        <dbReference type="PROSITE" id="PS50181"/>
    </source>
</evidence>
<dbReference type="PROSITE" id="PS50181">
    <property type="entry name" value="FBOX"/>
    <property type="match status" value="1"/>
</dbReference>
<accession>A0A2U1NCM8</accession>
<dbReference type="AlphaFoldDB" id="A0A2U1NCM8"/>
<dbReference type="EMBL" id="PKPP01003107">
    <property type="protein sequence ID" value="PWA71272.1"/>
    <property type="molecule type" value="Genomic_DNA"/>
</dbReference>
<evidence type="ECO:0000313" key="3">
    <source>
        <dbReference type="Proteomes" id="UP000245207"/>
    </source>
</evidence>
<organism evidence="2 3">
    <name type="scientific">Artemisia annua</name>
    <name type="common">Sweet wormwood</name>
    <dbReference type="NCBI Taxonomy" id="35608"/>
    <lineage>
        <taxon>Eukaryota</taxon>
        <taxon>Viridiplantae</taxon>
        <taxon>Streptophyta</taxon>
        <taxon>Embryophyta</taxon>
        <taxon>Tracheophyta</taxon>
        <taxon>Spermatophyta</taxon>
        <taxon>Magnoliopsida</taxon>
        <taxon>eudicotyledons</taxon>
        <taxon>Gunneridae</taxon>
        <taxon>Pentapetalae</taxon>
        <taxon>asterids</taxon>
        <taxon>campanulids</taxon>
        <taxon>Asterales</taxon>
        <taxon>Asteraceae</taxon>
        <taxon>Asteroideae</taxon>
        <taxon>Anthemideae</taxon>
        <taxon>Artemisiinae</taxon>
        <taxon>Artemisia</taxon>
    </lineage>
</organism>
<dbReference type="InterPro" id="IPR017451">
    <property type="entry name" value="F-box-assoc_interact_dom"/>
</dbReference>
<dbReference type="Proteomes" id="UP000245207">
    <property type="component" value="Unassembled WGS sequence"/>
</dbReference>
<gene>
    <name evidence="2" type="ORF">CTI12_AA274990</name>
</gene>
<dbReference type="SUPFAM" id="SSF81383">
    <property type="entry name" value="F-box domain"/>
    <property type="match status" value="1"/>
</dbReference>
<sequence length="389" mass="44568">MGSLKRPRDEKITSRKLTATVTTNIPDDVLWDIFTRLPAKHLARMRCLSKPWNALLSQPSFIQAHLDRSIHNNDDKILFVFDYGYPSNTQSFVTHPSRSSILRLPNLVELPDDILSCDLSEFIGSVNGLLCFSIDHSINIWNPSLSASTTFSSITSGFDDYDDYYDRHGTVFRFGFDPKNDDYKVVKLMYIHDEFEDIVKGSIKIEVYSLGKRCWESVNGFPSHITKIYDNDEICLDGHVYWRCEIDPNSLRETIVSFDLGLETFYEIPLPENTQGPDVENLLGVTSNKLCLISRVPYGDCEVWVMDAKYNGWVKHQSFPQFDGDIIPICFTPNNLFLFQVDERLALYDPDAAAVKLLISNIPHDNYKIVQYVDSLVWVPPAPKHVCHH</sequence>
<dbReference type="OrthoDB" id="1078980at2759"/>
<dbReference type="InterPro" id="IPR050796">
    <property type="entry name" value="SCF_F-box_component"/>
</dbReference>
<dbReference type="STRING" id="35608.A0A2U1NCM8"/>
<dbReference type="Gene3D" id="1.20.1280.50">
    <property type="match status" value="1"/>
</dbReference>
<dbReference type="SMART" id="SM00256">
    <property type="entry name" value="FBOX"/>
    <property type="match status" value="1"/>
</dbReference>
<comment type="caution">
    <text evidence="2">The sequence shown here is derived from an EMBL/GenBank/DDBJ whole genome shotgun (WGS) entry which is preliminary data.</text>
</comment>
<proteinExistence type="predicted"/>
<dbReference type="CDD" id="cd22157">
    <property type="entry name" value="F-box_AtFBW1-like"/>
    <property type="match status" value="1"/>
</dbReference>
<keyword evidence="3" id="KW-1185">Reference proteome</keyword>
<name>A0A2U1NCM8_ARTAN</name>
<dbReference type="InterPro" id="IPR013187">
    <property type="entry name" value="F-box-assoc_dom_typ3"/>
</dbReference>